<organism evidence="2 3">
    <name type="scientific">Thauera phenolivorans</name>
    <dbReference type="NCBI Taxonomy" id="1792543"/>
    <lineage>
        <taxon>Bacteria</taxon>
        <taxon>Pseudomonadati</taxon>
        <taxon>Pseudomonadota</taxon>
        <taxon>Betaproteobacteria</taxon>
        <taxon>Rhodocyclales</taxon>
        <taxon>Zoogloeaceae</taxon>
        <taxon>Thauera</taxon>
    </lineage>
</organism>
<proteinExistence type="predicted"/>
<dbReference type="OrthoDB" id="5523420at2"/>
<dbReference type="InterPro" id="IPR012312">
    <property type="entry name" value="Hemerythrin-like"/>
</dbReference>
<dbReference type="Proteomes" id="UP000536534">
    <property type="component" value="Unassembled WGS sequence"/>
</dbReference>
<dbReference type="PANTHER" id="PTHR35585">
    <property type="entry name" value="HHE DOMAIN PROTEIN (AFU_ORTHOLOGUE AFUA_4G00730)"/>
    <property type="match status" value="1"/>
</dbReference>
<sequence length="152" mass="17672">MARNIYEALRESHEIQRSLCRRLLRVKPDSGRREEVLRELRIELAAHAAAEERFLYAPILMHDMGLNSSRHALAEHHKIDECVEDLSGADYEGGSWHAKAKQLSHEVHHHLREEERKFFQVSGKILTEAQKTELASQYETDYERMKKVLAAS</sequence>
<evidence type="ECO:0000313" key="3">
    <source>
        <dbReference type="Proteomes" id="UP000536534"/>
    </source>
</evidence>
<dbReference type="AlphaFoldDB" id="A0A7X7LVB6"/>
<evidence type="ECO:0000313" key="2">
    <source>
        <dbReference type="EMBL" id="NLF54064.1"/>
    </source>
</evidence>
<dbReference type="EMBL" id="JAAYYV010000177">
    <property type="protein sequence ID" value="NLF54064.1"/>
    <property type="molecule type" value="Genomic_DNA"/>
</dbReference>
<gene>
    <name evidence="2" type="ORF">GX576_06660</name>
</gene>
<dbReference type="RefSeq" id="WP_068804521.1">
    <property type="nucleotide sequence ID" value="NZ_MBFM01000002.1"/>
</dbReference>
<dbReference type="Gene3D" id="1.20.120.520">
    <property type="entry name" value="nmb1532 protein domain like"/>
    <property type="match status" value="1"/>
</dbReference>
<reference evidence="2 3" key="1">
    <citation type="journal article" date="2020" name="Biotechnol. Biofuels">
        <title>New insights from the biogas microbiome by comprehensive genome-resolved metagenomics of nearly 1600 species originating from multiple anaerobic digesters.</title>
        <authorList>
            <person name="Campanaro S."/>
            <person name="Treu L."/>
            <person name="Rodriguez-R L.M."/>
            <person name="Kovalovszki A."/>
            <person name="Ziels R.M."/>
            <person name="Maus I."/>
            <person name="Zhu X."/>
            <person name="Kougias P.G."/>
            <person name="Basile A."/>
            <person name="Luo G."/>
            <person name="Schluter A."/>
            <person name="Konstantinidis K.T."/>
            <person name="Angelidaki I."/>
        </authorList>
    </citation>
    <scope>NUCLEOTIDE SEQUENCE [LARGE SCALE GENOMIC DNA]</scope>
    <source>
        <strain evidence="2">AS06rmzACSIP_256</strain>
    </source>
</reference>
<accession>A0A7X7LVB6</accession>
<dbReference type="PANTHER" id="PTHR35585:SF1">
    <property type="entry name" value="HHE DOMAIN PROTEIN (AFU_ORTHOLOGUE AFUA_4G00730)"/>
    <property type="match status" value="1"/>
</dbReference>
<feature type="domain" description="Hemerythrin-like" evidence="1">
    <location>
        <begin position="5"/>
        <end position="120"/>
    </location>
</feature>
<comment type="caution">
    <text evidence="2">The sequence shown here is derived from an EMBL/GenBank/DDBJ whole genome shotgun (WGS) entry which is preliminary data.</text>
</comment>
<dbReference type="Pfam" id="PF01814">
    <property type="entry name" value="Hemerythrin"/>
    <property type="match status" value="1"/>
</dbReference>
<name>A0A7X7LVB6_9RHOO</name>
<evidence type="ECO:0000259" key="1">
    <source>
        <dbReference type="Pfam" id="PF01814"/>
    </source>
</evidence>
<protein>
    <submittedName>
        <fullName evidence="2">Hemerythrin domain-containing protein</fullName>
    </submittedName>
</protein>